<gene>
    <name evidence="1" type="ORF">AEA09_06360</name>
</gene>
<sequence length="78" mass="8964">MEHRVGDKVTIQFNVAPERVLNAWLIPEMMRKRFFILGKTAGIEKALGEYLDGSEHGWNLMFIGLNELMETVKVSYHG</sequence>
<reference evidence="2" key="1">
    <citation type="submission" date="2015-07" db="EMBL/GenBank/DDBJ databases">
        <title>Fjat-14205 dsm 2895.</title>
        <authorList>
            <person name="Liu B."/>
            <person name="Wang J."/>
            <person name="Zhu Y."/>
            <person name="Liu G."/>
            <person name="Chen Q."/>
            <person name="Chen Z."/>
            <person name="Lan J."/>
            <person name="Che J."/>
            <person name="Ge C."/>
            <person name="Shi H."/>
            <person name="Pan Z."/>
            <person name="Liu X."/>
        </authorList>
    </citation>
    <scope>NUCLEOTIDE SEQUENCE [LARGE SCALE GENOMIC DNA]</scope>
    <source>
        <strain evidence="2">DSM 25560</strain>
    </source>
</reference>
<organism evidence="1 2">
    <name type="scientific">Lysinibacillus contaminans</name>
    <dbReference type="NCBI Taxonomy" id="1293441"/>
    <lineage>
        <taxon>Bacteria</taxon>
        <taxon>Bacillati</taxon>
        <taxon>Bacillota</taxon>
        <taxon>Bacilli</taxon>
        <taxon>Bacillales</taxon>
        <taxon>Bacillaceae</taxon>
        <taxon>Lysinibacillus</taxon>
    </lineage>
</organism>
<evidence type="ECO:0000313" key="2">
    <source>
        <dbReference type="Proteomes" id="UP000050668"/>
    </source>
</evidence>
<accession>A0ABR5JZZ3</accession>
<evidence type="ECO:0000313" key="1">
    <source>
        <dbReference type="EMBL" id="KOS68211.1"/>
    </source>
</evidence>
<comment type="caution">
    <text evidence="1">The sequence shown here is derived from an EMBL/GenBank/DDBJ whole genome shotgun (WGS) entry which is preliminary data.</text>
</comment>
<dbReference type="EMBL" id="LGRV01000003">
    <property type="protein sequence ID" value="KOS68211.1"/>
    <property type="molecule type" value="Genomic_DNA"/>
</dbReference>
<keyword evidence="2" id="KW-1185">Reference proteome</keyword>
<name>A0ABR5JZZ3_9BACI</name>
<proteinExistence type="predicted"/>
<dbReference type="Proteomes" id="UP000050668">
    <property type="component" value="Unassembled WGS sequence"/>
</dbReference>
<protein>
    <submittedName>
        <fullName evidence="1">Uncharacterized protein</fullName>
    </submittedName>
</protein>